<keyword evidence="3" id="KW-1185">Reference proteome</keyword>
<evidence type="ECO:0000313" key="3">
    <source>
        <dbReference type="Proteomes" id="UP001209878"/>
    </source>
</evidence>
<sequence length="146" mass="17080">MQSCKLLPFGADEERASLQLVVYNTAKAYLGKPDREHQDWFDPNDQELQTLMSRRDQAHQRVLQTRSTRSTTAAYKDACRLLSKRTRVLKSDWWERKAVELQRAADRNDMKGFYNGLKEVWRPKKKGPVHLKSTDGMETFSDSKME</sequence>
<name>A0AAD9NS45_RIDPI</name>
<gene>
    <name evidence="2" type="ORF">NP493_531g04033</name>
</gene>
<proteinExistence type="predicted"/>
<dbReference type="AlphaFoldDB" id="A0AAD9NS45"/>
<reference evidence="2" key="1">
    <citation type="journal article" date="2023" name="Mol. Biol. Evol.">
        <title>Third-Generation Sequencing Reveals the Adaptive Role of the Epigenome in Three Deep-Sea Polychaetes.</title>
        <authorList>
            <person name="Perez M."/>
            <person name="Aroh O."/>
            <person name="Sun Y."/>
            <person name="Lan Y."/>
            <person name="Juniper S.K."/>
            <person name="Young C.R."/>
            <person name="Angers B."/>
            <person name="Qian P.Y."/>
        </authorList>
    </citation>
    <scope>NUCLEOTIDE SEQUENCE</scope>
    <source>
        <strain evidence="2">R07B-5</strain>
    </source>
</reference>
<feature type="region of interest" description="Disordered" evidence="1">
    <location>
        <begin position="124"/>
        <end position="146"/>
    </location>
</feature>
<dbReference type="EMBL" id="JAODUO010000533">
    <property type="protein sequence ID" value="KAK2178688.1"/>
    <property type="molecule type" value="Genomic_DNA"/>
</dbReference>
<accession>A0AAD9NS45</accession>
<evidence type="ECO:0000256" key="1">
    <source>
        <dbReference type="SAM" id="MobiDB-lite"/>
    </source>
</evidence>
<organism evidence="2 3">
    <name type="scientific">Ridgeia piscesae</name>
    <name type="common">Tubeworm</name>
    <dbReference type="NCBI Taxonomy" id="27915"/>
    <lineage>
        <taxon>Eukaryota</taxon>
        <taxon>Metazoa</taxon>
        <taxon>Spiralia</taxon>
        <taxon>Lophotrochozoa</taxon>
        <taxon>Annelida</taxon>
        <taxon>Polychaeta</taxon>
        <taxon>Sedentaria</taxon>
        <taxon>Canalipalpata</taxon>
        <taxon>Sabellida</taxon>
        <taxon>Siboglinidae</taxon>
        <taxon>Ridgeia</taxon>
    </lineage>
</organism>
<comment type="caution">
    <text evidence="2">The sequence shown here is derived from an EMBL/GenBank/DDBJ whole genome shotgun (WGS) entry which is preliminary data.</text>
</comment>
<evidence type="ECO:0000313" key="2">
    <source>
        <dbReference type="EMBL" id="KAK2178688.1"/>
    </source>
</evidence>
<dbReference type="Proteomes" id="UP001209878">
    <property type="component" value="Unassembled WGS sequence"/>
</dbReference>
<protein>
    <submittedName>
        <fullName evidence="2">Uncharacterized protein</fullName>
    </submittedName>
</protein>